<dbReference type="PANTHER" id="PTHR36402:SF1">
    <property type="entry name" value="EXPRESSED PROTEIN"/>
    <property type="match status" value="1"/>
</dbReference>
<reference evidence="2" key="1">
    <citation type="submission" date="2024-03" db="EMBL/GenBank/DDBJ databases">
        <title>WGS assembly of Saponaria officinalis var. Norfolk2.</title>
        <authorList>
            <person name="Jenkins J."/>
            <person name="Shu S."/>
            <person name="Grimwood J."/>
            <person name="Barry K."/>
            <person name="Goodstein D."/>
            <person name="Schmutz J."/>
            <person name="Leebens-Mack J."/>
            <person name="Osbourn A."/>
        </authorList>
    </citation>
    <scope>NUCLEOTIDE SEQUENCE [LARGE SCALE GENOMIC DNA]</scope>
    <source>
        <strain evidence="2">JIC</strain>
    </source>
</reference>
<comment type="caution">
    <text evidence="2">The sequence shown here is derived from an EMBL/GenBank/DDBJ whole genome shotgun (WGS) entry which is preliminary data.</text>
</comment>
<keyword evidence="3" id="KW-1185">Reference proteome</keyword>
<keyword evidence="1" id="KW-0175">Coiled coil</keyword>
<dbReference type="EMBL" id="JBDFQZ010000013">
    <property type="protein sequence ID" value="KAK9667804.1"/>
    <property type="molecule type" value="Genomic_DNA"/>
</dbReference>
<feature type="coiled-coil region" evidence="1">
    <location>
        <begin position="93"/>
        <end position="127"/>
    </location>
</feature>
<sequence>MAAAAAAIRISRRSFSHLHRSFSTATTAPKPSHHKDHIQNHVYQNPTTFIGSFLREKPPRNPKEASAKLALLRRDYDKELKAVRKQYIDEMELHRQEQLRKAEARKIEILRRREERLESKAVAARARAAEVKAFEEDFCLQLMKEKTEKLEYWRLRQTTIAERKKNKSELIRKQSFRWIGEDELESKVLQAMADSQVL</sequence>
<proteinExistence type="predicted"/>
<name>A0AAW1GXG4_SAPOF</name>
<evidence type="ECO:0000313" key="2">
    <source>
        <dbReference type="EMBL" id="KAK9667804.1"/>
    </source>
</evidence>
<dbReference type="Proteomes" id="UP001443914">
    <property type="component" value="Unassembled WGS sequence"/>
</dbReference>
<protein>
    <submittedName>
        <fullName evidence="2">Uncharacterized protein</fullName>
    </submittedName>
</protein>
<evidence type="ECO:0000313" key="3">
    <source>
        <dbReference type="Proteomes" id="UP001443914"/>
    </source>
</evidence>
<organism evidence="2 3">
    <name type="scientific">Saponaria officinalis</name>
    <name type="common">Common soapwort</name>
    <name type="synonym">Lychnis saponaria</name>
    <dbReference type="NCBI Taxonomy" id="3572"/>
    <lineage>
        <taxon>Eukaryota</taxon>
        <taxon>Viridiplantae</taxon>
        <taxon>Streptophyta</taxon>
        <taxon>Embryophyta</taxon>
        <taxon>Tracheophyta</taxon>
        <taxon>Spermatophyta</taxon>
        <taxon>Magnoliopsida</taxon>
        <taxon>eudicotyledons</taxon>
        <taxon>Gunneridae</taxon>
        <taxon>Pentapetalae</taxon>
        <taxon>Caryophyllales</taxon>
        <taxon>Caryophyllaceae</taxon>
        <taxon>Caryophylleae</taxon>
        <taxon>Saponaria</taxon>
    </lineage>
</organism>
<dbReference type="PANTHER" id="PTHR36402">
    <property type="entry name" value="EXPRESSED PROTEIN"/>
    <property type="match status" value="1"/>
</dbReference>
<evidence type="ECO:0000256" key="1">
    <source>
        <dbReference type="SAM" id="Coils"/>
    </source>
</evidence>
<dbReference type="AlphaFoldDB" id="A0AAW1GXG4"/>
<accession>A0AAW1GXG4</accession>
<gene>
    <name evidence="2" type="ORF">RND81_13G012200</name>
</gene>